<dbReference type="SUPFAM" id="SSF55174">
    <property type="entry name" value="Alpha-L RNA-binding motif"/>
    <property type="match status" value="1"/>
</dbReference>
<dbReference type="AlphaFoldDB" id="A0AA35UY31"/>
<evidence type="ECO:0000259" key="2">
    <source>
        <dbReference type="SMART" id="SM00363"/>
    </source>
</evidence>
<proteinExistence type="predicted"/>
<reference evidence="3" key="1">
    <citation type="submission" date="2023-03" db="EMBL/GenBank/DDBJ databases">
        <authorList>
            <person name="Cleenwerck I."/>
        </authorList>
    </citation>
    <scope>NUCLEOTIDE SEQUENCE</scope>
    <source>
        <strain evidence="3">LMG 32879</strain>
    </source>
</reference>
<evidence type="ECO:0000313" key="4">
    <source>
        <dbReference type="Proteomes" id="UP001176960"/>
    </source>
</evidence>
<dbReference type="EMBL" id="CATKSH010000021">
    <property type="protein sequence ID" value="CAI9121701.1"/>
    <property type="molecule type" value="Genomic_DNA"/>
</dbReference>
<protein>
    <submittedName>
        <fullName evidence="3">S4 domain-containing protein</fullName>
    </submittedName>
</protein>
<name>A0AA35UY31_9PROT</name>
<organism evidence="3 4">
    <name type="scientific">Brytella acorum</name>
    <dbReference type="NCBI Taxonomy" id="2959299"/>
    <lineage>
        <taxon>Bacteria</taxon>
        <taxon>Pseudomonadati</taxon>
        <taxon>Pseudomonadota</taxon>
        <taxon>Alphaproteobacteria</taxon>
        <taxon>Acetobacterales</taxon>
        <taxon>Acetobacteraceae</taxon>
        <taxon>Brytella</taxon>
    </lineage>
</organism>
<dbReference type="InterPro" id="IPR002942">
    <property type="entry name" value="S4_RNA-bd"/>
</dbReference>
<dbReference type="RefSeq" id="WP_289841503.1">
    <property type="nucleotide sequence ID" value="NZ_CATKSH010000021.1"/>
</dbReference>
<feature type="domain" description="RNA-binding S4" evidence="2">
    <location>
        <begin position="6"/>
        <end position="70"/>
    </location>
</feature>
<dbReference type="Proteomes" id="UP001176960">
    <property type="component" value="Unassembled WGS sequence"/>
</dbReference>
<accession>A0AA35UY31</accession>
<evidence type="ECO:0000256" key="1">
    <source>
        <dbReference type="PROSITE-ProRule" id="PRU00182"/>
    </source>
</evidence>
<dbReference type="GO" id="GO:0003723">
    <property type="term" value="F:RNA binding"/>
    <property type="evidence" value="ECO:0007669"/>
    <property type="project" value="UniProtKB-KW"/>
</dbReference>
<dbReference type="Gene3D" id="3.10.290.10">
    <property type="entry name" value="RNA-binding S4 domain"/>
    <property type="match status" value="1"/>
</dbReference>
<dbReference type="PROSITE" id="PS50889">
    <property type="entry name" value="S4"/>
    <property type="match status" value="1"/>
</dbReference>
<comment type="caution">
    <text evidence="3">The sequence shown here is derived from an EMBL/GenBank/DDBJ whole genome shotgun (WGS) entry which is preliminary data.</text>
</comment>
<dbReference type="CDD" id="cd00165">
    <property type="entry name" value="S4"/>
    <property type="match status" value="1"/>
</dbReference>
<dbReference type="Pfam" id="PF01479">
    <property type="entry name" value="S4"/>
    <property type="match status" value="1"/>
</dbReference>
<keyword evidence="1" id="KW-0694">RNA-binding</keyword>
<keyword evidence="4" id="KW-1185">Reference proteome</keyword>
<evidence type="ECO:0000313" key="3">
    <source>
        <dbReference type="EMBL" id="CAI9121701.1"/>
    </source>
</evidence>
<dbReference type="InterPro" id="IPR036986">
    <property type="entry name" value="S4_RNA-bd_sf"/>
</dbReference>
<dbReference type="SMART" id="SM00363">
    <property type="entry name" value="S4"/>
    <property type="match status" value="1"/>
</dbReference>
<sequence length="90" mass="10316">MTDGHRRLDLWLWYARVARQRTDCAALIRKGRLRINGQPTDKPHARVHREDVLTIPMPGGVTVRVLRVVALGERRGNATEASMLYEEIVE</sequence>
<gene>
    <name evidence="3" type="ORF">LMG32879_002553</name>
</gene>